<feature type="transmembrane region" description="Helical" evidence="1">
    <location>
        <begin position="457"/>
        <end position="480"/>
    </location>
</feature>
<evidence type="ECO:0000256" key="1">
    <source>
        <dbReference type="SAM" id="Phobius"/>
    </source>
</evidence>
<dbReference type="RefSeq" id="WP_013048603.1">
    <property type="nucleotide sequence ID" value="NC_014011.1"/>
</dbReference>
<dbReference type="GO" id="GO:0042910">
    <property type="term" value="F:xenobiotic transmembrane transporter activity"/>
    <property type="evidence" value="ECO:0007669"/>
    <property type="project" value="TreeGrafter"/>
</dbReference>
<sequence>MKVTDISLRRPVTVLIGTFALIFFGILAMRNMGMERIPDVDFPVVAVSTTMVGASPTVIDNDITDVLEEKLNTISGIENIRSNSYEGRSLVIVEFELGRNIDAAAADVRDKVNLAISDLPTEAETPIVQKFNAGDSPVITLGVMGTAPYKIQSHFADKVMKEHLQTVDGVGSVETIGLREREVRIWLDPALLESRNLTVKDIKDAIKDKHVELPAGRLESERRELSIRLEGEYASVQELEELPIVSRNGAVIRLRDVARVEDGYEDLRSIATYNGEPVILLEIRKQRGANEVFLADGVYRELDSLNKLVPEGVKIEMLDDTSGFIRKSMAGVLSDTLIGIGLCSLIMLFFLRTIRATFVTVVTIPVCLLGSLIVLRALGITINNLSMMGLSLAVGMVVDATTVVLENIHRHLENGKLPMQAASEGTSEVGFSVLAGAATTICVFAPIASMGGIIGRFFYAFGITVVMTIVISLVLSLTLTPFLCSRILRKDHPGKIALRIEAFLVRLEEAYKKGLAFSLKHRFIVLGAAAGIFALGIFIAGFLGTGFFPSEDRGSFSINFELPAGASLAESRKFMSELGVAVRDHAEVAYTYGTIGSGIGQEVNKGKLAVTLIPRNQRATSTEIMGKMRKQFSNYKDVELTYGTWSSDITLTLVGQDTEQLDRVAQKVKKDLEQDGRLTDISTDVRLDSPRINVGINRGLADELNVNIRDLSQEIQAYFGGVKAGIFKDGGYRYDIRLKAEEGYRRNIQDIQNIAFKDGNKNLIKAPGLIKVEEGRGPTLVKRYDRQRSLTISANTAGISSGEGMTLVMGTFRKYAPTDGSIRIVPTGMSKHMKSNFKELFMALAIAIILVYMVMAVQFESFMYPFMVMFSLPLATTGVFGILLLAGIELDMMSMMGIILLVGIVVNNAIILVDFANQRKASGCDRRTAMQEAAPLRLRPILMTALSTSIAAVPIALGLSEGGEIRQPMSTAVIGGMLTSTFLTLFVIPAVYVILGDVKEKAAQVAMSVFKEKTSAVQIKEPGANLSGGEK</sequence>
<dbReference type="InterPro" id="IPR001036">
    <property type="entry name" value="Acrflvin-R"/>
</dbReference>
<gene>
    <name evidence="2" type="ordered locus">Amico_1219</name>
</gene>
<dbReference type="Gene3D" id="3.30.70.1320">
    <property type="entry name" value="Multidrug efflux transporter AcrB pore domain like"/>
    <property type="match status" value="1"/>
</dbReference>
<feature type="transmembrane region" description="Helical" evidence="1">
    <location>
        <begin position="938"/>
        <end position="960"/>
    </location>
</feature>
<proteinExistence type="predicted"/>
<dbReference type="EMBL" id="CP001997">
    <property type="protein sequence ID" value="ADE57340.1"/>
    <property type="molecule type" value="Genomic_DNA"/>
</dbReference>
<dbReference type="GO" id="GO:0005886">
    <property type="term" value="C:plasma membrane"/>
    <property type="evidence" value="ECO:0007669"/>
    <property type="project" value="TreeGrafter"/>
</dbReference>
<dbReference type="PANTHER" id="PTHR32063">
    <property type="match status" value="1"/>
</dbReference>
<dbReference type="Gene3D" id="3.30.2090.10">
    <property type="entry name" value="Multidrug efflux transporter AcrB TolC docking domain, DN and DC subdomains"/>
    <property type="match status" value="2"/>
</dbReference>
<evidence type="ECO:0000313" key="2">
    <source>
        <dbReference type="EMBL" id="ADE57340.1"/>
    </source>
</evidence>
<name>D5EFK8_AMICL</name>
<feature type="transmembrane region" description="Helical" evidence="1">
    <location>
        <begin position="866"/>
        <end position="888"/>
    </location>
</feature>
<dbReference type="Proteomes" id="UP000002366">
    <property type="component" value="Chromosome"/>
</dbReference>
<dbReference type="OrthoDB" id="8270at2"/>
<keyword evidence="1" id="KW-0812">Transmembrane</keyword>
<dbReference type="KEGG" id="aco:Amico_1219"/>
<dbReference type="SUPFAM" id="SSF82866">
    <property type="entry name" value="Multidrug efflux transporter AcrB transmembrane domain"/>
    <property type="match status" value="2"/>
</dbReference>
<dbReference type="SUPFAM" id="SSF82693">
    <property type="entry name" value="Multidrug efflux transporter AcrB pore domain, PN1, PN2, PC1 and PC2 subdomains"/>
    <property type="match status" value="3"/>
</dbReference>
<accession>D5EFK8</accession>
<dbReference type="STRING" id="572547.Amico_1219"/>
<feature type="transmembrane region" description="Helical" evidence="1">
    <location>
        <begin position="523"/>
        <end position="548"/>
    </location>
</feature>
<evidence type="ECO:0000313" key="3">
    <source>
        <dbReference type="Proteomes" id="UP000002366"/>
    </source>
</evidence>
<organism evidence="2 3">
    <name type="scientific">Aminobacterium colombiense (strain DSM 12261 / ALA-1)</name>
    <dbReference type="NCBI Taxonomy" id="572547"/>
    <lineage>
        <taxon>Bacteria</taxon>
        <taxon>Thermotogati</taxon>
        <taxon>Synergistota</taxon>
        <taxon>Synergistia</taxon>
        <taxon>Synergistales</taxon>
        <taxon>Aminobacteriaceae</taxon>
        <taxon>Aminobacterium</taxon>
    </lineage>
</organism>
<feature type="transmembrane region" description="Helical" evidence="1">
    <location>
        <begin position="385"/>
        <end position="408"/>
    </location>
</feature>
<dbReference type="Gene3D" id="1.20.1640.10">
    <property type="entry name" value="Multidrug efflux transporter AcrB transmembrane domain"/>
    <property type="match status" value="2"/>
</dbReference>
<keyword evidence="3" id="KW-1185">Reference proteome</keyword>
<feature type="transmembrane region" description="Helical" evidence="1">
    <location>
        <begin position="358"/>
        <end position="379"/>
    </location>
</feature>
<feature type="transmembrane region" description="Helical" evidence="1">
    <location>
        <begin position="329"/>
        <end position="351"/>
    </location>
</feature>
<protein>
    <submittedName>
        <fullName evidence="2">Acriflavin resistance protein</fullName>
    </submittedName>
</protein>
<keyword evidence="1" id="KW-1133">Transmembrane helix</keyword>
<dbReference type="Pfam" id="PF00873">
    <property type="entry name" value="ACR_tran"/>
    <property type="match status" value="1"/>
</dbReference>
<dbReference type="PRINTS" id="PR00702">
    <property type="entry name" value="ACRIFLAVINRP"/>
</dbReference>
<feature type="transmembrane region" description="Helical" evidence="1">
    <location>
        <begin position="972"/>
        <end position="995"/>
    </location>
</feature>
<reference evidence="2 3" key="1">
    <citation type="journal article" date="2010" name="Stand. Genomic Sci.">
        <title>Complete genome sequence of Aminobacterium colombiense type strain (ALA-1).</title>
        <authorList>
            <person name="Chertkov O."/>
            <person name="Sikorski J."/>
            <person name="Brambilla E."/>
            <person name="Lapidus A."/>
            <person name="Copeland A."/>
            <person name="Glavina Del Rio T."/>
            <person name="Nolan M."/>
            <person name="Lucas S."/>
            <person name="Tice H."/>
            <person name="Cheng J.F."/>
            <person name="Han C."/>
            <person name="Detter J.C."/>
            <person name="Bruce D."/>
            <person name="Tapia R."/>
            <person name="Goodwin L."/>
            <person name="Pitluck S."/>
            <person name="Liolios K."/>
            <person name="Ivanova N."/>
            <person name="Mavromatis K."/>
            <person name="Ovchinnikova G."/>
            <person name="Pati A."/>
            <person name="Chen A."/>
            <person name="Palaniappan K."/>
            <person name="Land M."/>
            <person name="Hauser L."/>
            <person name="Chang Y.J."/>
            <person name="Jeffries C.D."/>
            <person name="Spring S."/>
            <person name="Rohde M."/>
            <person name="Goker M."/>
            <person name="Bristow J."/>
            <person name="Eisen J.A."/>
            <person name="Markowitz V."/>
            <person name="Hugenholtz P."/>
            <person name="Kyrpides N.C."/>
            <person name="Klenk H.P."/>
        </authorList>
    </citation>
    <scope>NUCLEOTIDE SEQUENCE [LARGE SCALE GENOMIC DNA]</scope>
    <source>
        <strain evidence="3">DSM 12261 / ALA-1</strain>
    </source>
</reference>
<dbReference type="HOGENOM" id="CLU_002755_1_2_0"/>
<dbReference type="eggNOG" id="COG0841">
    <property type="taxonomic scope" value="Bacteria"/>
</dbReference>
<keyword evidence="1" id="KW-0472">Membrane</keyword>
<feature type="transmembrane region" description="Helical" evidence="1">
    <location>
        <begin position="429"/>
        <end position="451"/>
    </location>
</feature>
<dbReference type="Gene3D" id="3.30.70.1430">
    <property type="entry name" value="Multidrug efflux transporter AcrB pore domain"/>
    <property type="match status" value="2"/>
</dbReference>
<dbReference type="Gene3D" id="3.30.70.1440">
    <property type="entry name" value="Multidrug efflux transporter AcrB pore domain"/>
    <property type="match status" value="1"/>
</dbReference>
<feature type="transmembrane region" description="Helical" evidence="1">
    <location>
        <begin position="840"/>
        <end position="859"/>
    </location>
</feature>
<dbReference type="AlphaFoldDB" id="D5EFK8"/>
<feature type="transmembrane region" description="Helical" evidence="1">
    <location>
        <begin position="12"/>
        <end position="29"/>
    </location>
</feature>
<dbReference type="PANTHER" id="PTHR32063:SF0">
    <property type="entry name" value="SWARMING MOTILITY PROTEIN SWRC"/>
    <property type="match status" value="1"/>
</dbReference>
<dbReference type="SUPFAM" id="SSF82714">
    <property type="entry name" value="Multidrug efflux transporter AcrB TolC docking domain, DN and DC subdomains"/>
    <property type="match status" value="2"/>
</dbReference>
<feature type="transmembrane region" description="Helical" evidence="1">
    <location>
        <begin position="894"/>
        <end position="917"/>
    </location>
</feature>
<dbReference type="InterPro" id="IPR027463">
    <property type="entry name" value="AcrB_DN_DC_subdom"/>
</dbReference>